<dbReference type="Proteomes" id="UP000476837">
    <property type="component" value="Unassembled WGS sequence"/>
</dbReference>
<feature type="compositionally biased region" description="Basic and acidic residues" evidence="1">
    <location>
        <begin position="218"/>
        <end position="231"/>
    </location>
</feature>
<proteinExistence type="predicted"/>
<evidence type="ECO:0008006" key="4">
    <source>
        <dbReference type="Google" id="ProtNLM"/>
    </source>
</evidence>
<feature type="region of interest" description="Disordered" evidence="1">
    <location>
        <begin position="216"/>
        <end position="241"/>
    </location>
</feature>
<dbReference type="AlphaFoldDB" id="A0A6L3B1P8"/>
<evidence type="ECO:0000313" key="3">
    <source>
        <dbReference type="Proteomes" id="UP000476837"/>
    </source>
</evidence>
<gene>
    <name evidence="2" type="ORF">DS837_11125</name>
</gene>
<evidence type="ECO:0000256" key="1">
    <source>
        <dbReference type="SAM" id="MobiDB-lite"/>
    </source>
</evidence>
<organism evidence="2 3">
    <name type="scientific">Azospirillum brasilense</name>
    <dbReference type="NCBI Taxonomy" id="192"/>
    <lineage>
        <taxon>Bacteria</taxon>
        <taxon>Pseudomonadati</taxon>
        <taxon>Pseudomonadota</taxon>
        <taxon>Alphaproteobacteria</taxon>
        <taxon>Rhodospirillales</taxon>
        <taxon>Azospirillaceae</taxon>
        <taxon>Azospirillum</taxon>
    </lineage>
</organism>
<protein>
    <recommendedName>
        <fullName evidence="4">DUF2384 domain-containing protein</fullName>
    </recommendedName>
</protein>
<reference evidence="2 3" key="1">
    <citation type="submission" date="2018-07" db="EMBL/GenBank/DDBJ databases">
        <title>Genome sequence of Roseomonas fauriae ATCC 49958.</title>
        <authorList>
            <person name="Sant'Anna F.H."/>
            <person name="Baldani J.I."/>
            <person name="Zilli J.E."/>
            <person name="Reis V.M."/>
            <person name="Hartmann A."/>
            <person name="Cruz L."/>
            <person name="de Souza E.M."/>
            <person name="de Oliveira Pedrosa F."/>
            <person name="Passaglia L.M.P."/>
        </authorList>
    </citation>
    <scope>NUCLEOTIDE SEQUENCE [LARGE SCALE GENOMIC DNA]</scope>
    <source>
        <strain evidence="2 3">ATCC 49958</strain>
    </source>
</reference>
<name>A0A6L3B1P8_AZOBR</name>
<dbReference type="EMBL" id="QOKV01000005">
    <property type="protein sequence ID" value="KAA0686240.1"/>
    <property type="molecule type" value="Genomic_DNA"/>
</dbReference>
<evidence type="ECO:0000313" key="2">
    <source>
        <dbReference type="EMBL" id="KAA0686240.1"/>
    </source>
</evidence>
<sequence length="647" mass="72630">MLTCPARADPSTPGRRRGEVLLAYGQAADGRILHISEVPSGLACGCACPECDSKLVAHKGEGLAHHFAHYTVTNCSGGTESALHKLAKQVIAEHRIVATPAVKVQHADQERLVRREALFRPDSVVLEKGMDGMRPDLIARRGDHELLVEVAVTHFCGAKKIALIRERQLAAIEIDLGRVAHDAPKEEVEDAILYSAPRKWLFNRYGDEATAELRAAAQRREADERARQERARQRREARRNADVQRLASAYRQAGDRPASTLATAPYTARIRDAGLERFVGVPVNGGACFAVGDAAWQSVVVSAFLLTENICVQLGFQTKEVLKVLRDAGLVRREFTGFLSEDLAQAVREQLPGFRSPYEAIESYLETLKTSNLLHHIRWRWSIADYQHTLEHARKRLKELAAERGRVASLRKTLVALLAELPEGHCVDPDRWMRTRHPGLDRSPAEMAALGDWGHTEMWRHLTRLRRMRDPGASVEENLLGLPFEQERELRREERRLADEEKAKKAEAAARQAGAQRLQELSERAIALLGPEEARRWLNTPLRLLDGAAAISLEMMTADQLNVAYKALRIELARLVAEGERQARAEQHRERLRREAERVLGAKADLWMRSTNPQLRNRRPIEACVDESSLAECFALLKPQGARGRRG</sequence>
<accession>A0A6L3B1P8</accession>
<comment type="caution">
    <text evidence="2">The sequence shown here is derived from an EMBL/GenBank/DDBJ whole genome shotgun (WGS) entry which is preliminary data.</text>
</comment>